<name>A0A2N9L746_9BACT</name>
<dbReference type="EMBL" id="OKRB01000076">
    <property type="protein sequence ID" value="SPE19117.1"/>
    <property type="molecule type" value="Genomic_DNA"/>
</dbReference>
<protein>
    <submittedName>
        <fullName evidence="1">Uncharacterized protein</fullName>
    </submittedName>
</protein>
<evidence type="ECO:0000313" key="2">
    <source>
        <dbReference type="Proteomes" id="UP000239735"/>
    </source>
</evidence>
<dbReference type="AlphaFoldDB" id="A0A2N9L746"/>
<reference evidence="2" key="1">
    <citation type="submission" date="2018-02" db="EMBL/GenBank/DDBJ databases">
        <authorList>
            <person name="Hausmann B."/>
        </authorList>
    </citation>
    <scope>NUCLEOTIDE SEQUENCE [LARGE SCALE GENOMIC DNA]</scope>
    <source>
        <strain evidence="2">Peat soil MAG SbA5</strain>
    </source>
</reference>
<gene>
    <name evidence="1" type="ORF">SBA5_200029</name>
</gene>
<accession>A0A2N9L746</accession>
<dbReference type="Proteomes" id="UP000239735">
    <property type="component" value="Unassembled WGS sequence"/>
</dbReference>
<sequence length="39" mass="4741">MTTEAAHRQMQRSLFHVKAVLDRIPDVTSWLLWYYISNY</sequence>
<organism evidence="1 2">
    <name type="scientific">Candidatus Sulfuritelmatomonas gaucii</name>
    <dbReference type="NCBI Taxonomy" id="2043161"/>
    <lineage>
        <taxon>Bacteria</taxon>
        <taxon>Pseudomonadati</taxon>
        <taxon>Acidobacteriota</taxon>
        <taxon>Terriglobia</taxon>
        <taxon>Terriglobales</taxon>
        <taxon>Acidobacteriaceae</taxon>
        <taxon>Candidatus Sulfuritelmatomonas</taxon>
    </lineage>
</organism>
<evidence type="ECO:0000313" key="1">
    <source>
        <dbReference type="EMBL" id="SPE19117.1"/>
    </source>
</evidence>
<proteinExistence type="predicted"/>